<comment type="similarity">
    <text evidence="1">Belongs to the GTP cyclohydrolase I type 2/NIF3 family.</text>
</comment>
<dbReference type="EMBL" id="FWWR01000009">
    <property type="protein sequence ID" value="SMB84464.1"/>
    <property type="molecule type" value="Genomic_DNA"/>
</dbReference>
<evidence type="ECO:0000256" key="3">
    <source>
        <dbReference type="ARBA" id="ARBA00022723"/>
    </source>
</evidence>
<evidence type="ECO:0000313" key="5">
    <source>
        <dbReference type="EMBL" id="SMB84464.1"/>
    </source>
</evidence>
<evidence type="ECO:0000256" key="2">
    <source>
        <dbReference type="ARBA" id="ARBA00022112"/>
    </source>
</evidence>
<evidence type="ECO:0000256" key="4">
    <source>
        <dbReference type="PIRSR" id="PIRSR602678-1"/>
    </source>
</evidence>
<dbReference type="AlphaFoldDB" id="A0A1W1UUS0"/>
<keyword evidence="6" id="KW-1185">Reference proteome</keyword>
<dbReference type="RefSeq" id="WP_084230329.1">
    <property type="nucleotide sequence ID" value="NZ_FWWR01000009.1"/>
</dbReference>
<dbReference type="FunFam" id="3.40.1390.30:FF:000001">
    <property type="entry name" value="GTP cyclohydrolase 1 type 2"/>
    <property type="match status" value="1"/>
</dbReference>
<dbReference type="OrthoDB" id="9792792at2"/>
<dbReference type="SUPFAM" id="SSF102705">
    <property type="entry name" value="NIF3 (NGG1p interacting factor 3)-like"/>
    <property type="match status" value="1"/>
</dbReference>
<dbReference type="GO" id="GO:0005737">
    <property type="term" value="C:cytoplasm"/>
    <property type="evidence" value="ECO:0007669"/>
    <property type="project" value="TreeGrafter"/>
</dbReference>
<dbReference type="Gene3D" id="3.40.1390.30">
    <property type="entry name" value="NIF3 (NGG1p interacting factor 3)-like"/>
    <property type="match status" value="2"/>
</dbReference>
<reference evidence="6" key="1">
    <citation type="submission" date="2017-04" db="EMBL/GenBank/DDBJ databases">
        <authorList>
            <person name="Varghese N."/>
            <person name="Submissions S."/>
        </authorList>
    </citation>
    <scope>NUCLEOTIDE SEQUENCE [LARGE SCALE GENOMIC DNA]</scope>
    <source>
        <strain evidence="6">DSM 20463</strain>
    </source>
</reference>
<feature type="binding site" evidence="4">
    <location>
        <position position="65"/>
    </location>
    <ligand>
        <name>a divalent metal cation</name>
        <dbReference type="ChEBI" id="CHEBI:60240"/>
        <label>1</label>
    </ligand>
</feature>
<dbReference type="STRING" id="573058.SAMN00017477_0673"/>
<proteinExistence type="inferred from homology"/>
<dbReference type="NCBIfam" id="TIGR00486">
    <property type="entry name" value="YbgI_SA1388"/>
    <property type="match status" value="1"/>
</dbReference>
<accession>A0A1W1UUS0</accession>
<name>A0A1W1UUS0_PEPAS</name>
<feature type="binding site" evidence="4">
    <location>
        <position position="103"/>
    </location>
    <ligand>
        <name>a divalent metal cation</name>
        <dbReference type="ChEBI" id="CHEBI:60240"/>
        <label>1</label>
    </ligand>
</feature>
<feature type="binding site" evidence="4">
    <location>
        <position position="226"/>
    </location>
    <ligand>
        <name>a divalent metal cation</name>
        <dbReference type="ChEBI" id="CHEBI:60240"/>
        <label>1</label>
    </ligand>
</feature>
<dbReference type="InterPro" id="IPR036069">
    <property type="entry name" value="DUF34/NIF3_sf"/>
</dbReference>
<organism evidence="5 6">
    <name type="scientific">Peptoniphilus asaccharolyticus DSM 20463</name>
    <dbReference type="NCBI Taxonomy" id="573058"/>
    <lineage>
        <taxon>Bacteria</taxon>
        <taxon>Bacillati</taxon>
        <taxon>Bacillota</taxon>
        <taxon>Tissierellia</taxon>
        <taxon>Tissierellales</taxon>
        <taxon>Peptoniphilaceae</taxon>
        <taxon>Peptoniphilus</taxon>
    </lineage>
</organism>
<dbReference type="GO" id="GO:0046872">
    <property type="term" value="F:metal ion binding"/>
    <property type="evidence" value="ECO:0007669"/>
    <property type="project" value="UniProtKB-KW"/>
</dbReference>
<dbReference type="InterPro" id="IPR002678">
    <property type="entry name" value="DUF34/NIF3"/>
</dbReference>
<dbReference type="Proteomes" id="UP000192368">
    <property type="component" value="Unassembled WGS sequence"/>
</dbReference>
<dbReference type="Pfam" id="PF01784">
    <property type="entry name" value="DUF34_NIF3"/>
    <property type="match status" value="1"/>
</dbReference>
<evidence type="ECO:0000313" key="6">
    <source>
        <dbReference type="Proteomes" id="UP000192368"/>
    </source>
</evidence>
<evidence type="ECO:0000256" key="1">
    <source>
        <dbReference type="ARBA" id="ARBA00006964"/>
    </source>
</evidence>
<gene>
    <name evidence="5" type="ORF">SAMN00017477_0673</name>
</gene>
<dbReference type="PANTHER" id="PTHR13799">
    <property type="entry name" value="NGG1 INTERACTING FACTOR 3"/>
    <property type="match status" value="1"/>
</dbReference>
<feature type="binding site" evidence="4">
    <location>
        <position position="222"/>
    </location>
    <ligand>
        <name>a divalent metal cation</name>
        <dbReference type="ChEBI" id="CHEBI:60240"/>
        <label>1</label>
    </ligand>
</feature>
<dbReference type="PANTHER" id="PTHR13799:SF14">
    <property type="entry name" value="GTP CYCLOHYDROLASE 1 TYPE 2 HOMOLOG"/>
    <property type="match status" value="1"/>
</dbReference>
<sequence length="258" mass="29303">MSYKSVDIVEYVERLANPEYQEKWDNSGWQIKNSADVSKVLICMDLTLDRVDYAIDNGFNLILTHHPLFFLGIKSIKDDYKSQMIKKLILNNIGVYSAHTSFDVSKQGVNKVLFDFLSLEDSEDLIITETKSGLGLVGKNKKFGDISELLRFLEENLLDDSYRIYGRRKKNLSKIALLGGSGASEMQAAIESGADVYITSDVKHHDAQFAYENDLIVIDISHNDSEKLALAWLKKYIEDNFDLEIKVLSENAFTLKLD</sequence>
<protein>
    <recommendedName>
        <fullName evidence="2">GTP cyclohydrolase 1 type 2 homolog</fullName>
    </recommendedName>
</protein>
<feature type="binding site" evidence="4">
    <location>
        <position position="66"/>
    </location>
    <ligand>
        <name>a divalent metal cation</name>
        <dbReference type="ChEBI" id="CHEBI:60240"/>
        <label>1</label>
    </ligand>
</feature>
<keyword evidence="3 4" id="KW-0479">Metal-binding</keyword>